<protein>
    <submittedName>
        <fullName evidence="1">Uncharacterized protein</fullName>
    </submittedName>
</protein>
<accession>A0A857CZY9</accession>
<dbReference type="AlphaFoldDB" id="A0A857CZY9"/>
<gene>
    <name evidence="1" type="ORF">GQR42_04270</name>
</gene>
<evidence type="ECO:0000313" key="2">
    <source>
        <dbReference type="Proteomes" id="UP000438345"/>
    </source>
</evidence>
<evidence type="ECO:0000313" key="1">
    <source>
        <dbReference type="EMBL" id="QGZ88936.1"/>
    </source>
</evidence>
<proteinExistence type="predicted"/>
<dbReference type="RefSeq" id="WP_158199026.1">
    <property type="nucleotide sequence ID" value="NZ_CP046973.1"/>
</dbReference>
<organism evidence="1 2">
    <name type="scientific">Microcystis aeruginosa FD4</name>
    <dbReference type="NCBI Taxonomy" id="2686288"/>
    <lineage>
        <taxon>Bacteria</taxon>
        <taxon>Bacillati</taxon>
        <taxon>Cyanobacteriota</taxon>
        <taxon>Cyanophyceae</taxon>
        <taxon>Oscillatoriophycideae</taxon>
        <taxon>Chroococcales</taxon>
        <taxon>Microcystaceae</taxon>
        <taxon>Microcystis</taxon>
    </lineage>
</organism>
<reference evidence="1 2" key="1">
    <citation type="submission" date="2019-12" db="EMBL/GenBank/DDBJ databases">
        <title>Complete genome sequence of Microcystis aeruginosa strain FD4.</title>
        <authorList>
            <person name="Urakawa H."/>
        </authorList>
    </citation>
    <scope>NUCLEOTIDE SEQUENCE [LARGE SCALE GENOMIC DNA]</scope>
    <source>
        <strain evidence="1 2">FD4</strain>
    </source>
</reference>
<dbReference type="EMBL" id="CP046973">
    <property type="protein sequence ID" value="QGZ88936.1"/>
    <property type="molecule type" value="Genomic_DNA"/>
</dbReference>
<sequence length="68" mass="7373">MRCSQAGLKELKEDDEIIKAAQEVMKKEEPEGTKEGKYNINISGGVQNVVGSNRGTASQTVTYNPKSS</sequence>
<dbReference type="Proteomes" id="UP000438345">
    <property type="component" value="Chromosome"/>
</dbReference>
<name>A0A857CZY9_MICAE</name>